<reference evidence="5" key="1">
    <citation type="submission" date="2016-10" db="EMBL/GenBank/DDBJ databases">
        <authorList>
            <person name="Varghese N."/>
            <person name="Submissions S."/>
        </authorList>
    </citation>
    <scope>NUCLEOTIDE SEQUENCE [LARGE SCALE GENOMIC DNA]</scope>
    <source>
        <strain evidence="5">DSM 8987</strain>
    </source>
</reference>
<dbReference type="SUPFAM" id="SSF54631">
    <property type="entry name" value="CBS-domain pair"/>
    <property type="match status" value="1"/>
</dbReference>
<evidence type="ECO:0000313" key="4">
    <source>
        <dbReference type="EMBL" id="SDD94270.1"/>
    </source>
</evidence>
<keyword evidence="5" id="KW-1185">Reference proteome</keyword>
<dbReference type="PANTHER" id="PTHR43080">
    <property type="entry name" value="CBS DOMAIN-CONTAINING PROTEIN CBSX3, MITOCHONDRIAL"/>
    <property type="match status" value="1"/>
</dbReference>
<name>A0A1G6YVA8_9BACT</name>
<dbReference type="EMBL" id="FNAQ01000002">
    <property type="protein sequence ID" value="SDD94270.1"/>
    <property type="molecule type" value="Genomic_DNA"/>
</dbReference>
<dbReference type="InterPro" id="IPR046342">
    <property type="entry name" value="CBS_dom_sf"/>
</dbReference>
<dbReference type="AlphaFoldDB" id="A0A1G6YVA8"/>
<dbReference type="STRING" id="57664.SAMN05661003_102185"/>
<sequence length="148" mass="16703">MLYAQDIMTRDVIVVREDTSLQDFARQLQQHRVSAMPVVDGEGHLVGIISATDLVERDQPLHLPTVVSLFDWVLYLESEKKFAEQVRRLTAETVGELCQRQVISCGPLTPVSEVAALMTRNRIHLVPVVEEGRLLGVVARFDIIRTLE</sequence>
<accession>A0A1G6YVA8</accession>
<dbReference type="InterPro" id="IPR000644">
    <property type="entry name" value="CBS_dom"/>
</dbReference>
<dbReference type="Proteomes" id="UP000243205">
    <property type="component" value="Unassembled WGS sequence"/>
</dbReference>
<evidence type="ECO:0000256" key="1">
    <source>
        <dbReference type="ARBA" id="ARBA00023122"/>
    </source>
</evidence>
<evidence type="ECO:0000313" key="5">
    <source>
        <dbReference type="Proteomes" id="UP000243205"/>
    </source>
</evidence>
<organism evidence="4 5">
    <name type="scientific">Desulfuromonas thiophila</name>
    <dbReference type="NCBI Taxonomy" id="57664"/>
    <lineage>
        <taxon>Bacteria</taxon>
        <taxon>Pseudomonadati</taxon>
        <taxon>Thermodesulfobacteriota</taxon>
        <taxon>Desulfuromonadia</taxon>
        <taxon>Desulfuromonadales</taxon>
        <taxon>Desulfuromonadaceae</taxon>
        <taxon>Desulfuromonas</taxon>
    </lineage>
</organism>
<dbReference type="CDD" id="cd04586">
    <property type="entry name" value="CBS_pair_BON_assoc"/>
    <property type="match status" value="1"/>
</dbReference>
<gene>
    <name evidence="4" type="ORF">SAMN05661003_102185</name>
</gene>
<evidence type="ECO:0000259" key="3">
    <source>
        <dbReference type="PROSITE" id="PS51371"/>
    </source>
</evidence>
<dbReference type="OrthoDB" id="9790355at2"/>
<dbReference type="InterPro" id="IPR051257">
    <property type="entry name" value="Diverse_CBS-Domain"/>
</dbReference>
<dbReference type="Pfam" id="PF00571">
    <property type="entry name" value="CBS"/>
    <property type="match status" value="2"/>
</dbReference>
<keyword evidence="1 2" id="KW-0129">CBS domain</keyword>
<feature type="domain" description="CBS" evidence="3">
    <location>
        <begin position="8"/>
        <end position="65"/>
    </location>
</feature>
<proteinExistence type="predicted"/>
<evidence type="ECO:0000256" key="2">
    <source>
        <dbReference type="PROSITE-ProRule" id="PRU00703"/>
    </source>
</evidence>
<dbReference type="PANTHER" id="PTHR43080:SF29">
    <property type="entry name" value="OS02G0818000 PROTEIN"/>
    <property type="match status" value="1"/>
</dbReference>
<protein>
    <submittedName>
        <fullName evidence="4">CBS domain-containing protein</fullName>
    </submittedName>
</protein>
<dbReference type="Gene3D" id="3.10.580.10">
    <property type="entry name" value="CBS-domain"/>
    <property type="match status" value="1"/>
</dbReference>
<dbReference type="SMART" id="SM00116">
    <property type="entry name" value="CBS"/>
    <property type="match status" value="2"/>
</dbReference>
<feature type="domain" description="CBS" evidence="3">
    <location>
        <begin position="98"/>
        <end position="148"/>
    </location>
</feature>
<dbReference type="PROSITE" id="PS51371">
    <property type="entry name" value="CBS"/>
    <property type="match status" value="2"/>
</dbReference>